<dbReference type="Pfam" id="PF00324">
    <property type="entry name" value="AA_permease"/>
    <property type="match status" value="1"/>
</dbReference>
<dbReference type="GO" id="GO:0015379">
    <property type="term" value="F:potassium:chloride symporter activity"/>
    <property type="evidence" value="ECO:0007669"/>
    <property type="project" value="TreeGrafter"/>
</dbReference>
<sequence>MLHRSNVEDVTELLKARESRRASGSKTTPVQDLFHEDAQGSRHLSQPWWRVKLFVWEPVLFGTWDGVFTTCMINIFGVVLFLRTGWLVGNLGVLLGMLLVSVVVIVALVTVMSGIGVCERCGVGSGGVYSMISTVLGGRVGGTVGLLYVFGQCVAGAMYITGFSESIAELLSLQSEWAVRGMSVAVLLGLLGINLAGVKWIVRLQLILLAVLAVSTLDFVIGTFSHLDPEHGFVGYSEELLRKNTLPDYTTGEGFFTVFGVFFPAATGVMAGFNMSSDLQRPEHNIPVGTLAAVCTSWFLYLVFVFLLGAICTREALHFDFLIAEKVSLVGFLFLLGLYISSLASCMGGLYGAPRILQVIAQERVIPALAFLGQGKGPNKTPVAAIVLTSLLTMAFIFIGQVNVLAPIVTINFMLTYTDFDYSYFSVAMTFNLQPREKRVGPAKRPGTGASSFTNHTSNPAKGTLLEFTRDMDQIFPLPNGGEQEETEKDKATEKVSMPGLRGRIRRVKAPAKKTLMDSFGLDLNSNAFPSEGDEDREGEGGVDPAPPGPGECIFPQERPGEPSLDPEEALCSILIMFVIQWVYALANIIVALVLFLYIGKASPGLPIGVAARFSFFRWIRTTLSNLGRGELPRDQIVVTPSLSGVGMETRQLTEENLDFASRDRYHQSSFIEADRMAHLQLN</sequence>
<evidence type="ECO:0000256" key="2">
    <source>
        <dbReference type="ARBA" id="ARBA00010593"/>
    </source>
</evidence>
<dbReference type="InterPro" id="IPR004841">
    <property type="entry name" value="AA-permease/SLC12A_dom"/>
</dbReference>
<keyword evidence="4" id="KW-0633">Potassium transport</keyword>
<dbReference type="GeneTree" id="ENSGT00940000160130"/>
<name>A0A674CQT5_SALTR</name>
<feature type="compositionally biased region" description="Polar residues" evidence="13">
    <location>
        <begin position="449"/>
        <end position="461"/>
    </location>
</feature>
<dbReference type="GO" id="GO:0006884">
    <property type="term" value="P:cell volume homeostasis"/>
    <property type="evidence" value="ECO:0007669"/>
    <property type="project" value="TreeGrafter"/>
</dbReference>
<feature type="transmembrane region" description="Helical" evidence="14">
    <location>
        <begin position="204"/>
        <end position="227"/>
    </location>
</feature>
<evidence type="ECO:0000256" key="6">
    <source>
        <dbReference type="ARBA" id="ARBA00022847"/>
    </source>
</evidence>
<dbReference type="AlphaFoldDB" id="A0A674CQT5"/>
<evidence type="ECO:0000256" key="1">
    <source>
        <dbReference type="ARBA" id="ARBA00004141"/>
    </source>
</evidence>
<dbReference type="PANTHER" id="PTHR11827:SF6">
    <property type="entry name" value="SOLUTE CARRIER FAMILY 12 MEMBER 8"/>
    <property type="match status" value="1"/>
</dbReference>
<reference evidence="16" key="2">
    <citation type="submission" date="2025-09" db="UniProtKB">
        <authorList>
            <consortium name="Ensembl"/>
        </authorList>
    </citation>
    <scope>IDENTIFICATION</scope>
</reference>
<evidence type="ECO:0000256" key="9">
    <source>
        <dbReference type="ARBA" id="ARBA00023065"/>
    </source>
</evidence>
<keyword evidence="5 14" id="KW-0812">Transmembrane</keyword>
<evidence type="ECO:0000256" key="3">
    <source>
        <dbReference type="ARBA" id="ARBA00022448"/>
    </source>
</evidence>
<evidence type="ECO:0000313" key="16">
    <source>
        <dbReference type="Ensembl" id="ENSSTUP00000085834.1"/>
    </source>
</evidence>
<organism evidence="16 17">
    <name type="scientific">Salmo trutta</name>
    <name type="common">Brown trout</name>
    <dbReference type="NCBI Taxonomy" id="8032"/>
    <lineage>
        <taxon>Eukaryota</taxon>
        <taxon>Metazoa</taxon>
        <taxon>Chordata</taxon>
        <taxon>Craniata</taxon>
        <taxon>Vertebrata</taxon>
        <taxon>Euteleostomi</taxon>
        <taxon>Actinopterygii</taxon>
        <taxon>Neopterygii</taxon>
        <taxon>Teleostei</taxon>
        <taxon>Protacanthopterygii</taxon>
        <taxon>Salmoniformes</taxon>
        <taxon>Salmonidae</taxon>
        <taxon>Salmoninae</taxon>
        <taxon>Salmo</taxon>
    </lineage>
</organism>
<proteinExistence type="inferred from homology"/>
<feature type="transmembrane region" description="Helical" evidence="14">
    <location>
        <begin position="383"/>
        <end position="406"/>
    </location>
</feature>
<evidence type="ECO:0000256" key="4">
    <source>
        <dbReference type="ARBA" id="ARBA00022538"/>
    </source>
</evidence>
<evidence type="ECO:0000256" key="5">
    <source>
        <dbReference type="ARBA" id="ARBA00022692"/>
    </source>
</evidence>
<reference evidence="16" key="1">
    <citation type="submission" date="2025-08" db="UniProtKB">
        <authorList>
            <consortium name="Ensembl"/>
        </authorList>
    </citation>
    <scope>IDENTIFICATION</scope>
</reference>
<evidence type="ECO:0000256" key="14">
    <source>
        <dbReference type="SAM" id="Phobius"/>
    </source>
</evidence>
<keyword evidence="10 14" id="KW-0472">Membrane</keyword>
<comment type="similarity">
    <text evidence="2">Belongs to the SLC12A transporter family.</text>
</comment>
<keyword evidence="3" id="KW-0813">Transport</keyword>
<keyword evidence="6" id="KW-0769">Symport</keyword>
<dbReference type="FunFam" id="1.20.1740.10:FF:000030">
    <property type="entry name" value="solute carrier family 12 member 8"/>
    <property type="match status" value="1"/>
</dbReference>
<keyword evidence="7" id="KW-0630">Potassium</keyword>
<evidence type="ECO:0000259" key="15">
    <source>
        <dbReference type="Pfam" id="PF00324"/>
    </source>
</evidence>
<keyword evidence="11" id="KW-0868">Chloride</keyword>
<accession>A0A674CQT5</accession>
<keyword evidence="9" id="KW-0406">Ion transport</keyword>
<gene>
    <name evidence="16" type="primary">SLC12A8</name>
    <name evidence="16" type="synonym">slc12a8</name>
</gene>
<feature type="domain" description="Amino acid permease/ SLC12A" evidence="15">
    <location>
        <begin position="67"/>
        <end position="417"/>
    </location>
</feature>
<feature type="region of interest" description="Disordered" evidence="13">
    <location>
        <begin position="523"/>
        <end position="566"/>
    </location>
</feature>
<evidence type="ECO:0000256" key="11">
    <source>
        <dbReference type="ARBA" id="ARBA00023214"/>
    </source>
</evidence>
<feature type="transmembrane region" description="Helical" evidence="14">
    <location>
        <begin position="254"/>
        <end position="274"/>
    </location>
</feature>
<feature type="transmembrane region" description="Helical" evidence="14">
    <location>
        <begin position="94"/>
        <end position="115"/>
    </location>
</feature>
<keyword evidence="8 14" id="KW-1133">Transmembrane helix</keyword>
<evidence type="ECO:0000256" key="10">
    <source>
        <dbReference type="ARBA" id="ARBA00023136"/>
    </source>
</evidence>
<dbReference type="Ensembl" id="ENSSTUT00000091312.1">
    <property type="protein sequence ID" value="ENSSTUP00000085834.1"/>
    <property type="gene ID" value="ENSSTUG00000037633.1"/>
</dbReference>
<dbReference type="Gene3D" id="1.20.1740.10">
    <property type="entry name" value="Amino acid/polyamine transporter I"/>
    <property type="match status" value="1"/>
</dbReference>
<dbReference type="PANTHER" id="PTHR11827">
    <property type="entry name" value="SOLUTE CARRIER FAMILY 12, CATION COTRANSPORTERS"/>
    <property type="match status" value="1"/>
</dbReference>
<dbReference type="GO" id="GO:0016020">
    <property type="term" value="C:membrane"/>
    <property type="evidence" value="ECO:0007669"/>
    <property type="project" value="UniProtKB-SubCell"/>
</dbReference>
<evidence type="ECO:0000256" key="12">
    <source>
        <dbReference type="ARBA" id="ARBA00073711"/>
    </source>
</evidence>
<feature type="region of interest" description="Disordered" evidence="13">
    <location>
        <begin position="438"/>
        <end position="462"/>
    </location>
</feature>
<feature type="transmembrane region" description="Helical" evidence="14">
    <location>
        <begin position="574"/>
        <end position="599"/>
    </location>
</feature>
<feature type="transmembrane region" description="Helical" evidence="14">
    <location>
        <begin position="177"/>
        <end position="197"/>
    </location>
</feature>
<dbReference type="GO" id="GO:1990573">
    <property type="term" value="P:potassium ion import across plasma membrane"/>
    <property type="evidence" value="ECO:0007669"/>
    <property type="project" value="TreeGrafter"/>
</dbReference>
<evidence type="ECO:0000256" key="13">
    <source>
        <dbReference type="SAM" id="MobiDB-lite"/>
    </source>
</evidence>
<feature type="transmembrane region" description="Helical" evidence="14">
    <location>
        <begin position="59"/>
        <end position="82"/>
    </location>
</feature>
<keyword evidence="17" id="KW-1185">Reference proteome</keyword>
<dbReference type="InterPro" id="IPR004842">
    <property type="entry name" value="SLC12A_fam"/>
</dbReference>
<dbReference type="Proteomes" id="UP000472277">
    <property type="component" value="Chromosome 24"/>
</dbReference>
<evidence type="ECO:0000313" key="17">
    <source>
        <dbReference type="Proteomes" id="UP000472277"/>
    </source>
</evidence>
<dbReference type="GO" id="GO:0055064">
    <property type="term" value="P:chloride ion homeostasis"/>
    <property type="evidence" value="ECO:0007669"/>
    <property type="project" value="TreeGrafter"/>
</dbReference>
<protein>
    <recommendedName>
        <fullName evidence="12">Solute carrier family 12 member 8</fullName>
    </recommendedName>
</protein>
<feature type="transmembrane region" description="Helical" evidence="14">
    <location>
        <begin position="136"/>
        <end position="157"/>
    </location>
</feature>
<feature type="transmembrane region" description="Helical" evidence="14">
    <location>
        <begin position="331"/>
        <end position="353"/>
    </location>
</feature>
<evidence type="ECO:0000256" key="7">
    <source>
        <dbReference type="ARBA" id="ARBA00022958"/>
    </source>
</evidence>
<comment type="subcellular location">
    <subcellularLocation>
        <location evidence="1">Membrane</location>
        <topology evidence="1">Multi-pass membrane protein</topology>
    </subcellularLocation>
</comment>
<evidence type="ECO:0000256" key="8">
    <source>
        <dbReference type="ARBA" id="ARBA00022989"/>
    </source>
</evidence>
<feature type="transmembrane region" description="Helical" evidence="14">
    <location>
        <begin position="286"/>
        <end position="311"/>
    </location>
</feature>
<dbReference type="GO" id="GO:0055075">
    <property type="term" value="P:potassium ion homeostasis"/>
    <property type="evidence" value="ECO:0007669"/>
    <property type="project" value="TreeGrafter"/>
</dbReference>